<feature type="domain" description="PiggyBac transposable element-derived protein" evidence="1">
    <location>
        <begin position="391"/>
        <end position="467"/>
    </location>
</feature>
<organism evidence="2 3">
    <name type="scientific">Odynerus spinipes</name>
    <dbReference type="NCBI Taxonomy" id="1348599"/>
    <lineage>
        <taxon>Eukaryota</taxon>
        <taxon>Metazoa</taxon>
        <taxon>Ecdysozoa</taxon>
        <taxon>Arthropoda</taxon>
        <taxon>Hexapoda</taxon>
        <taxon>Insecta</taxon>
        <taxon>Pterygota</taxon>
        <taxon>Neoptera</taxon>
        <taxon>Endopterygota</taxon>
        <taxon>Hymenoptera</taxon>
        <taxon>Apocrita</taxon>
        <taxon>Aculeata</taxon>
        <taxon>Vespoidea</taxon>
        <taxon>Vespidae</taxon>
        <taxon>Eumeninae</taxon>
        <taxon>Odynerus</taxon>
    </lineage>
</organism>
<sequence length="490" mass="56753">MNAEYIRHAESEEIEENCVESAAVSNLVWTTEKFKPKVHNFNPRNSGIQTGIKISWKIIDYFQLFVSEELMEYIVEKTNSYWQQKKNNNEILTGTNLSELYCFIAICLLMTCNKRLSLAEHWSRDKLLRSDIFSDIMSRDRYFLLLRMLYFSDNQVSSSDRLGKIRKIIDELRAAFSNTFYLFSNLCIDESLLLYKGRLSFKQFIPSKRNRFGIKSFVLCDCKTGYIQDFIVYTGGDTTIGPKNKDYGKSGSMVMSLLEPYLGKGHTLYVDNWYTSPALFDVLHKNYTNACGIVKKRRKGMPKMDEKLKKGEACFRSAGNMLAIKWQDKKEVWMISTVHKAEFADVKKRYSTQNIVQKPSCVLEYNKLMDAVDKTDMVISTIHSTRKTIKCSPALFNLLHTNVTNACGTVKRRRKGMPVMDRKLEKGEVDFRISSNLLALKWRDKRDVLMLSTFHTSEFISTGKRNYRTQEIASRKGSLDIQDPDDQAED</sequence>
<evidence type="ECO:0000313" key="2">
    <source>
        <dbReference type="EMBL" id="KAK2578713.1"/>
    </source>
</evidence>
<dbReference type="EMBL" id="JAIFRP010000188">
    <property type="protein sequence ID" value="KAK2578713.1"/>
    <property type="molecule type" value="Genomic_DNA"/>
</dbReference>
<comment type="caution">
    <text evidence="2">The sequence shown here is derived from an EMBL/GenBank/DDBJ whole genome shotgun (WGS) entry which is preliminary data.</text>
</comment>
<feature type="domain" description="PiggyBac transposable element-derived protein" evidence="1">
    <location>
        <begin position="60"/>
        <end position="388"/>
    </location>
</feature>
<dbReference type="InterPro" id="IPR029526">
    <property type="entry name" value="PGBD"/>
</dbReference>
<accession>A0AAD9RFH0</accession>
<evidence type="ECO:0000259" key="1">
    <source>
        <dbReference type="Pfam" id="PF13843"/>
    </source>
</evidence>
<dbReference type="PANTHER" id="PTHR46599">
    <property type="entry name" value="PIGGYBAC TRANSPOSABLE ELEMENT-DERIVED PROTEIN 4"/>
    <property type="match status" value="1"/>
</dbReference>
<dbReference type="PANTHER" id="PTHR46599:SF3">
    <property type="entry name" value="PIGGYBAC TRANSPOSABLE ELEMENT-DERIVED PROTEIN 4"/>
    <property type="match status" value="1"/>
</dbReference>
<reference evidence="2" key="2">
    <citation type="journal article" date="2023" name="Commun. Biol.">
        <title>Intrasexual cuticular hydrocarbon dimorphism in a wasp sheds light on hydrocarbon biosynthesis genes in Hymenoptera.</title>
        <authorList>
            <person name="Moris V.C."/>
            <person name="Podsiadlowski L."/>
            <person name="Martin S."/>
            <person name="Oeyen J.P."/>
            <person name="Donath A."/>
            <person name="Petersen M."/>
            <person name="Wilbrandt J."/>
            <person name="Misof B."/>
            <person name="Liedtke D."/>
            <person name="Thamm M."/>
            <person name="Scheiner R."/>
            <person name="Schmitt T."/>
            <person name="Niehuis O."/>
        </authorList>
    </citation>
    <scope>NUCLEOTIDE SEQUENCE</scope>
    <source>
        <strain evidence="2">GBR_01_08_01A</strain>
    </source>
</reference>
<dbReference type="AlphaFoldDB" id="A0AAD9RFH0"/>
<proteinExistence type="predicted"/>
<name>A0AAD9RFH0_9HYME</name>
<dbReference type="Proteomes" id="UP001258017">
    <property type="component" value="Unassembled WGS sequence"/>
</dbReference>
<dbReference type="Pfam" id="PF13843">
    <property type="entry name" value="DDE_Tnp_1_7"/>
    <property type="match status" value="2"/>
</dbReference>
<protein>
    <recommendedName>
        <fullName evidence="1">PiggyBac transposable element-derived protein domain-containing protein</fullName>
    </recommendedName>
</protein>
<keyword evidence="3" id="KW-1185">Reference proteome</keyword>
<evidence type="ECO:0000313" key="3">
    <source>
        <dbReference type="Proteomes" id="UP001258017"/>
    </source>
</evidence>
<reference evidence="2" key="1">
    <citation type="submission" date="2021-08" db="EMBL/GenBank/DDBJ databases">
        <authorList>
            <person name="Misof B."/>
            <person name="Oliver O."/>
            <person name="Podsiadlowski L."/>
            <person name="Donath A."/>
            <person name="Peters R."/>
            <person name="Mayer C."/>
            <person name="Rust J."/>
            <person name="Gunkel S."/>
            <person name="Lesny P."/>
            <person name="Martin S."/>
            <person name="Oeyen J.P."/>
            <person name="Petersen M."/>
            <person name="Panagiotis P."/>
            <person name="Wilbrandt J."/>
            <person name="Tanja T."/>
        </authorList>
    </citation>
    <scope>NUCLEOTIDE SEQUENCE</scope>
    <source>
        <strain evidence="2">GBR_01_08_01A</strain>
        <tissue evidence="2">Thorax + abdomen</tissue>
    </source>
</reference>
<gene>
    <name evidence="2" type="ORF">KPH14_000840</name>
</gene>